<dbReference type="Proteomes" id="UP000253850">
    <property type="component" value="Chromosome"/>
</dbReference>
<accession>A0AAX2A640</accession>
<organism evidence="2 4">
    <name type="scientific">Halarcobacter bivalviorum</name>
    <dbReference type="NCBI Taxonomy" id="663364"/>
    <lineage>
        <taxon>Bacteria</taxon>
        <taxon>Pseudomonadati</taxon>
        <taxon>Campylobacterota</taxon>
        <taxon>Epsilonproteobacteria</taxon>
        <taxon>Campylobacterales</taxon>
        <taxon>Arcobacteraceae</taxon>
        <taxon>Halarcobacter</taxon>
    </lineage>
</organism>
<dbReference type="AlphaFoldDB" id="A0AAX2A640"/>
<reference evidence="2 4" key="1">
    <citation type="submission" date="2017-10" db="EMBL/GenBank/DDBJ databases">
        <title>Genomics of the genus Arcobacter.</title>
        <authorList>
            <person name="Perez-Cataluna A."/>
            <person name="Figueras M.J."/>
        </authorList>
    </citation>
    <scope>NUCLEOTIDE SEQUENCE [LARGE SCALE GENOMIC DNA]</scope>
    <source>
        <strain evidence="2 4">CECT 7835</strain>
    </source>
</reference>
<evidence type="ECO:0000313" key="3">
    <source>
        <dbReference type="Proteomes" id="UP000253850"/>
    </source>
</evidence>
<dbReference type="CDD" id="cd00565">
    <property type="entry name" value="Ubl_ThiS"/>
    <property type="match status" value="1"/>
</dbReference>
<dbReference type="InterPro" id="IPR003749">
    <property type="entry name" value="ThiS/MoaD-like"/>
</dbReference>
<evidence type="ECO:0000313" key="2">
    <source>
        <dbReference type="EMBL" id="RXK09558.1"/>
    </source>
</evidence>
<evidence type="ECO:0000313" key="4">
    <source>
        <dbReference type="Proteomes" id="UP000289193"/>
    </source>
</evidence>
<name>A0AAX2A640_9BACT</name>
<dbReference type="Proteomes" id="UP000289193">
    <property type="component" value="Unassembled WGS sequence"/>
</dbReference>
<dbReference type="EMBL" id="PDKM01000005">
    <property type="protein sequence ID" value="RXK09558.1"/>
    <property type="molecule type" value="Genomic_DNA"/>
</dbReference>
<reference evidence="1 3" key="2">
    <citation type="submission" date="2018-07" db="EMBL/GenBank/DDBJ databases">
        <title>Complete genome of the Arcobacter bivalviorum type strain LMG 26154.</title>
        <authorList>
            <person name="Miller W.G."/>
            <person name="Yee E."/>
            <person name="Bono J.L."/>
        </authorList>
    </citation>
    <scope>NUCLEOTIDE SEQUENCE [LARGE SCALE GENOMIC DNA]</scope>
    <source>
        <strain evidence="1 3">LMG 26154</strain>
    </source>
</reference>
<dbReference type="RefSeq" id="WP_114838174.1">
    <property type="nucleotide sequence ID" value="NZ_CP031217.1"/>
</dbReference>
<dbReference type="EMBL" id="CP031217">
    <property type="protein sequence ID" value="AXH11290.1"/>
    <property type="molecule type" value="Genomic_DNA"/>
</dbReference>
<dbReference type="Gene3D" id="3.10.20.30">
    <property type="match status" value="1"/>
</dbReference>
<sequence>MNLIVNGEDKSFAENSTLQAIIDELRVEEKVMAAAVNMEIVKKDEWNKFIVKENDKLELLQFVGGG</sequence>
<dbReference type="Pfam" id="PF02597">
    <property type="entry name" value="ThiS"/>
    <property type="match status" value="1"/>
</dbReference>
<keyword evidence="4" id="KW-1185">Reference proteome</keyword>
<dbReference type="InterPro" id="IPR012675">
    <property type="entry name" value="Beta-grasp_dom_sf"/>
</dbReference>
<dbReference type="PANTHER" id="PTHR34472">
    <property type="entry name" value="SULFUR CARRIER PROTEIN THIS"/>
    <property type="match status" value="1"/>
</dbReference>
<dbReference type="InterPro" id="IPR016155">
    <property type="entry name" value="Mopterin_synth/thiamin_S_b"/>
</dbReference>
<evidence type="ECO:0000313" key="1">
    <source>
        <dbReference type="EMBL" id="AXH11290.1"/>
    </source>
</evidence>
<dbReference type="InterPro" id="IPR010035">
    <property type="entry name" value="Thi_S"/>
</dbReference>
<protein>
    <submittedName>
        <fullName evidence="1 2">Thiamine biosynthesis protein</fullName>
    </submittedName>
</protein>
<dbReference type="PANTHER" id="PTHR34472:SF1">
    <property type="entry name" value="SULFUR CARRIER PROTEIN THIS"/>
    <property type="match status" value="1"/>
</dbReference>
<gene>
    <name evidence="2" type="primary">thiS</name>
    <name evidence="1" type="ORF">ABIV_0258</name>
    <name evidence="2" type="ORF">CRV05_09660</name>
</gene>
<proteinExistence type="predicted"/>
<dbReference type="NCBIfam" id="TIGR01683">
    <property type="entry name" value="thiS"/>
    <property type="match status" value="1"/>
</dbReference>
<dbReference type="SUPFAM" id="SSF54285">
    <property type="entry name" value="MoaD/ThiS"/>
    <property type="match status" value="1"/>
</dbReference>
<dbReference type="KEGG" id="hbv:ABIV_0258"/>